<protein>
    <submittedName>
        <fullName evidence="1">Uncharacterized protein</fullName>
    </submittedName>
</protein>
<name>A0A517M571_9BACT</name>
<dbReference type="RefSeq" id="WP_218934291.1">
    <property type="nucleotide sequence ID" value="NZ_CP036261.1"/>
</dbReference>
<sequence length="159" mass="18288">MDDACETVLERLREAREHVDRWSIEEEGIEPLIAGVKKTYKRGYHAMEQAAGGSDGVRFHEWRNRVKYHGYHCRLLVNVRPVVMNARIKEVSRLGDSHASVSSCVLSDRPAELYKQLTSLLRSGTDFAPSFLLVNPQNILFWSRRIYVPSWTTGRLSDK</sequence>
<keyword evidence="2" id="KW-1185">Reference proteome</keyword>
<reference evidence="1 2" key="1">
    <citation type="submission" date="2019-02" db="EMBL/GenBank/DDBJ databases">
        <title>Deep-cultivation of Planctomycetes and their phenomic and genomic characterization uncovers novel biology.</title>
        <authorList>
            <person name="Wiegand S."/>
            <person name="Jogler M."/>
            <person name="Boedeker C."/>
            <person name="Pinto D."/>
            <person name="Vollmers J."/>
            <person name="Rivas-Marin E."/>
            <person name="Kohn T."/>
            <person name="Peeters S.H."/>
            <person name="Heuer A."/>
            <person name="Rast P."/>
            <person name="Oberbeckmann S."/>
            <person name="Bunk B."/>
            <person name="Jeske O."/>
            <person name="Meyerdierks A."/>
            <person name="Storesund J.E."/>
            <person name="Kallscheuer N."/>
            <person name="Luecker S."/>
            <person name="Lage O.M."/>
            <person name="Pohl T."/>
            <person name="Merkel B.J."/>
            <person name="Hornburger P."/>
            <person name="Mueller R.-W."/>
            <person name="Bruemmer F."/>
            <person name="Labrenz M."/>
            <person name="Spormann A.M."/>
            <person name="Op den Camp H."/>
            <person name="Overmann J."/>
            <person name="Amann R."/>
            <person name="Jetten M.S.M."/>
            <person name="Mascher T."/>
            <person name="Medema M.H."/>
            <person name="Devos D.P."/>
            <person name="Kaster A.-K."/>
            <person name="Ovreas L."/>
            <person name="Rohde M."/>
            <person name="Galperin M.Y."/>
            <person name="Jogler C."/>
        </authorList>
    </citation>
    <scope>NUCLEOTIDE SEQUENCE [LARGE SCALE GENOMIC DNA]</scope>
    <source>
        <strain evidence="1 2">EC9</strain>
    </source>
</reference>
<dbReference type="AlphaFoldDB" id="A0A517M571"/>
<evidence type="ECO:0000313" key="2">
    <source>
        <dbReference type="Proteomes" id="UP000319557"/>
    </source>
</evidence>
<dbReference type="EMBL" id="CP036261">
    <property type="protein sequence ID" value="QDS90014.1"/>
    <property type="molecule type" value="Genomic_DNA"/>
</dbReference>
<dbReference type="Proteomes" id="UP000319557">
    <property type="component" value="Chromosome"/>
</dbReference>
<proteinExistence type="predicted"/>
<dbReference type="KEGG" id="ruv:EC9_42170"/>
<evidence type="ECO:0000313" key="1">
    <source>
        <dbReference type="EMBL" id="QDS90014.1"/>
    </source>
</evidence>
<organism evidence="1 2">
    <name type="scientific">Rosistilla ulvae</name>
    <dbReference type="NCBI Taxonomy" id="1930277"/>
    <lineage>
        <taxon>Bacteria</taxon>
        <taxon>Pseudomonadati</taxon>
        <taxon>Planctomycetota</taxon>
        <taxon>Planctomycetia</taxon>
        <taxon>Pirellulales</taxon>
        <taxon>Pirellulaceae</taxon>
        <taxon>Rosistilla</taxon>
    </lineage>
</organism>
<gene>
    <name evidence="1" type="ORF">EC9_42170</name>
</gene>
<accession>A0A517M571</accession>